<dbReference type="Pfam" id="PF02470">
    <property type="entry name" value="MlaD"/>
    <property type="match status" value="1"/>
</dbReference>
<dbReference type="GO" id="GO:0005576">
    <property type="term" value="C:extracellular region"/>
    <property type="evidence" value="ECO:0007669"/>
    <property type="project" value="TreeGrafter"/>
</dbReference>
<dbReference type="Pfam" id="PF11887">
    <property type="entry name" value="Mce4_CUP1"/>
    <property type="match status" value="1"/>
</dbReference>
<sequence>MTMPRLLRLVVLLVASLLALTSCRFDIYSLPLPGGADTGDHPMTLKVDFDDVLDLVPESTVKVADVSVGKVTKVDLVGTHAVVTLEVNKDVDLPANATASIRQTSLLGEKFVSLAPPTTGASSQRLATGAEIPLSRTGRNPEVEEVLSALSLILNGGGVAQLKTISHELSLALEGHEGSARSVLDQLSALVGRLNQHKGDIVHAIESVNRLAVSVQKQLPAIDAALEQLPGALDSLNRQRDDLVKMLKALANLSDVGVRVIKASKEATLGSFHDLEPVLRKLADAGDSLPNSLQLLFTYPFTDSLVSRDPQAARDLQMGDFVDLSVRLDVGPGVLTNGPLTPGEQCIKLPDANKAGGLIDLSKLCQGALDTIEKCYANPSLANCNLLSGALKTSLCKSAPLPLLCGTTSGGTGGGTTGGTPLQNLQNALGGLLKRAAPGSPGTDRTTYGELMKQYDPDLVRLLVPGVAR</sequence>
<gene>
    <name evidence="4" type="ORF">EPD65_03850</name>
</gene>
<dbReference type="RefSeq" id="WP_131581846.1">
    <property type="nucleotide sequence ID" value="NZ_SJZJ01000004.1"/>
</dbReference>
<feature type="region of interest" description="Disordered" evidence="1">
    <location>
        <begin position="118"/>
        <end position="137"/>
    </location>
</feature>
<dbReference type="PROSITE" id="PS51257">
    <property type="entry name" value="PROKAR_LIPOPROTEIN"/>
    <property type="match status" value="1"/>
</dbReference>
<protein>
    <submittedName>
        <fullName evidence="4">MCE family protein</fullName>
    </submittedName>
</protein>
<organism evidence="4 5">
    <name type="scientific">Nocardioides jejuensis</name>
    <dbReference type="NCBI Taxonomy" id="2502782"/>
    <lineage>
        <taxon>Bacteria</taxon>
        <taxon>Bacillati</taxon>
        <taxon>Actinomycetota</taxon>
        <taxon>Actinomycetes</taxon>
        <taxon>Propionibacteriales</taxon>
        <taxon>Nocardioidaceae</taxon>
        <taxon>Nocardioides</taxon>
    </lineage>
</organism>
<feature type="domain" description="Mce/MlaD" evidence="2">
    <location>
        <begin position="44"/>
        <end position="117"/>
    </location>
</feature>
<comment type="caution">
    <text evidence="4">The sequence shown here is derived from an EMBL/GenBank/DDBJ whole genome shotgun (WGS) entry which is preliminary data.</text>
</comment>
<dbReference type="PANTHER" id="PTHR33371">
    <property type="entry name" value="INTERMEMBRANE PHOSPHOLIPID TRANSPORT SYSTEM BINDING PROTEIN MLAD-RELATED"/>
    <property type="match status" value="1"/>
</dbReference>
<proteinExistence type="predicted"/>
<evidence type="ECO:0000259" key="2">
    <source>
        <dbReference type="Pfam" id="PF02470"/>
    </source>
</evidence>
<dbReference type="PANTHER" id="PTHR33371:SF15">
    <property type="entry name" value="LIPOPROTEIN LPRN"/>
    <property type="match status" value="1"/>
</dbReference>
<evidence type="ECO:0000256" key="1">
    <source>
        <dbReference type="SAM" id="MobiDB-lite"/>
    </source>
</evidence>
<dbReference type="AlphaFoldDB" id="A0A4R1CJI9"/>
<dbReference type="InterPro" id="IPR003399">
    <property type="entry name" value="Mce/MlaD"/>
</dbReference>
<name>A0A4R1CJI9_9ACTN</name>
<dbReference type="EMBL" id="SJZJ01000004">
    <property type="protein sequence ID" value="TCJ30346.1"/>
    <property type="molecule type" value="Genomic_DNA"/>
</dbReference>
<dbReference type="InterPro" id="IPR052336">
    <property type="entry name" value="MlaD_Phospholipid_Transporter"/>
</dbReference>
<feature type="domain" description="Mammalian cell entry C-terminal" evidence="3">
    <location>
        <begin position="122"/>
        <end position="294"/>
    </location>
</feature>
<dbReference type="OrthoDB" id="9774928at2"/>
<dbReference type="Proteomes" id="UP000295453">
    <property type="component" value="Unassembled WGS sequence"/>
</dbReference>
<dbReference type="InterPro" id="IPR005693">
    <property type="entry name" value="Mce"/>
</dbReference>
<evidence type="ECO:0000259" key="3">
    <source>
        <dbReference type="Pfam" id="PF11887"/>
    </source>
</evidence>
<evidence type="ECO:0000313" key="5">
    <source>
        <dbReference type="Proteomes" id="UP000295453"/>
    </source>
</evidence>
<dbReference type="InterPro" id="IPR024516">
    <property type="entry name" value="Mce_C"/>
</dbReference>
<dbReference type="NCBIfam" id="TIGR00996">
    <property type="entry name" value="Mtu_fam_mce"/>
    <property type="match status" value="1"/>
</dbReference>
<reference evidence="4 5" key="1">
    <citation type="submission" date="2019-03" db="EMBL/GenBank/DDBJ databases">
        <authorList>
            <person name="Kim M.K.M."/>
        </authorList>
    </citation>
    <scope>NUCLEOTIDE SEQUENCE [LARGE SCALE GENOMIC DNA]</scope>
    <source>
        <strain evidence="4 5">18JY15-6</strain>
    </source>
</reference>
<accession>A0A4R1CJI9</accession>
<evidence type="ECO:0000313" key="4">
    <source>
        <dbReference type="EMBL" id="TCJ30346.1"/>
    </source>
</evidence>
<keyword evidence="5" id="KW-1185">Reference proteome</keyword>